<sequence length="252" mass="29493">MIVFTCEDEFEAMMTCIYDAWSARLGHSNVRLMTEPIGNLELFCQYRHVEKDAEKARKVIRSIQSKISLEAYQQVYRASLHFQNQKLDAIYRFLVLGFASGPSVTQMLGHPYVAQIFELNRKVSNESHQFREFIRFSRLENQILFSVIEPKCQVLTLVAPHFADRMPSENWMIIDKLRKQAAVHPADRPFFLTSVSQEELSHMDSLKESGDSYTQLWKAFFESVAVEARANYRCQRNLLPLWYRKNMTEFTG</sequence>
<feature type="domain" description="DUF4130" evidence="1">
    <location>
        <begin position="85"/>
        <end position="249"/>
    </location>
</feature>
<dbReference type="NCBIfam" id="TIGR03915">
    <property type="entry name" value="SAM_7_link_chp"/>
    <property type="match status" value="1"/>
</dbReference>
<dbReference type="EMBL" id="DXBG01000198">
    <property type="protein sequence ID" value="HIZ65933.1"/>
    <property type="molecule type" value="Genomic_DNA"/>
</dbReference>
<dbReference type="Proteomes" id="UP000824056">
    <property type="component" value="Unassembled WGS sequence"/>
</dbReference>
<comment type="caution">
    <text evidence="2">The sequence shown here is derived from an EMBL/GenBank/DDBJ whole genome shotgun (WGS) entry which is preliminary data.</text>
</comment>
<dbReference type="InterPro" id="IPR023875">
    <property type="entry name" value="DNA_repair_put"/>
</dbReference>
<protein>
    <submittedName>
        <fullName evidence="2">TIGR03915 family putative DNA repair protein</fullName>
    </submittedName>
</protein>
<evidence type="ECO:0000313" key="2">
    <source>
        <dbReference type="EMBL" id="HIZ65933.1"/>
    </source>
</evidence>
<dbReference type="AlphaFoldDB" id="A0A9D2JTB1"/>
<dbReference type="InterPro" id="IPR025404">
    <property type="entry name" value="DUF4130"/>
</dbReference>
<gene>
    <name evidence="2" type="ORF">H9809_08575</name>
</gene>
<evidence type="ECO:0000313" key="3">
    <source>
        <dbReference type="Proteomes" id="UP000824056"/>
    </source>
</evidence>
<reference evidence="2" key="2">
    <citation type="submission" date="2021-04" db="EMBL/GenBank/DDBJ databases">
        <authorList>
            <person name="Gilroy R."/>
        </authorList>
    </citation>
    <scope>NUCLEOTIDE SEQUENCE</scope>
    <source>
        <strain evidence="2">1068</strain>
    </source>
</reference>
<accession>A0A9D2JTB1</accession>
<evidence type="ECO:0000259" key="1">
    <source>
        <dbReference type="Pfam" id="PF13566"/>
    </source>
</evidence>
<name>A0A9D2JTB1_9FIRM</name>
<organism evidence="2 3">
    <name type="scientific">Candidatus Blautia pullicola</name>
    <dbReference type="NCBI Taxonomy" id="2838498"/>
    <lineage>
        <taxon>Bacteria</taxon>
        <taxon>Bacillati</taxon>
        <taxon>Bacillota</taxon>
        <taxon>Clostridia</taxon>
        <taxon>Lachnospirales</taxon>
        <taxon>Lachnospiraceae</taxon>
        <taxon>Blautia</taxon>
    </lineage>
</organism>
<proteinExistence type="predicted"/>
<reference evidence="2" key="1">
    <citation type="journal article" date="2021" name="PeerJ">
        <title>Extensive microbial diversity within the chicken gut microbiome revealed by metagenomics and culture.</title>
        <authorList>
            <person name="Gilroy R."/>
            <person name="Ravi A."/>
            <person name="Getino M."/>
            <person name="Pursley I."/>
            <person name="Horton D.L."/>
            <person name="Alikhan N.F."/>
            <person name="Baker D."/>
            <person name="Gharbi K."/>
            <person name="Hall N."/>
            <person name="Watson M."/>
            <person name="Adriaenssens E.M."/>
            <person name="Foster-Nyarko E."/>
            <person name="Jarju S."/>
            <person name="Secka A."/>
            <person name="Antonio M."/>
            <person name="Oren A."/>
            <person name="Chaudhuri R.R."/>
            <person name="La Ragione R."/>
            <person name="Hildebrand F."/>
            <person name="Pallen M.J."/>
        </authorList>
    </citation>
    <scope>NUCLEOTIDE SEQUENCE</scope>
    <source>
        <strain evidence="2">1068</strain>
    </source>
</reference>
<dbReference type="Pfam" id="PF13566">
    <property type="entry name" value="DUF4130"/>
    <property type="match status" value="1"/>
</dbReference>